<feature type="compositionally biased region" description="Low complexity" evidence="6">
    <location>
        <begin position="602"/>
        <end position="613"/>
    </location>
</feature>
<accession>A0A1X6NQK8</accession>
<evidence type="ECO:0000313" key="9">
    <source>
        <dbReference type="EMBL" id="OSX70888.1"/>
    </source>
</evidence>
<feature type="transmembrane region" description="Helical" evidence="7">
    <location>
        <begin position="140"/>
        <end position="169"/>
    </location>
</feature>
<keyword evidence="5 7" id="KW-0472">Membrane</keyword>
<feature type="compositionally biased region" description="Low complexity" evidence="6">
    <location>
        <begin position="26"/>
        <end position="65"/>
    </location>
</feature>
<dbReference type="OrthoDB" id="6101at2759"/>
<keyword evidence="10" id="KW-1185">Reference proteome</keyword>
<reference evidence="9 10" key="1">
    <citation type="submission" date="2017-03" db="EMBL/GenBank/DDBJ databases">
        <title>WGS assembly of Porphyra umbilicalis.</title>
        <authorList>
            <person name="Brawley S.H."/>
            <person name="Blouin N.A."/>
            <person name="Ficko-Blean E."/>
            <person name="Wheeler G.L."/>
            <person name="Lohr M."/>
            <person name="Goodson H.V."/>
            <person name="Jenkins J.W."/>
            <person name="Blaby-Haas C.E."/>
            <person name="Helliwell K.E."/>
            <person name="Chan C."/>
            <person name="Marriage T."/>
            <person name="Bhattacharya D."/>
            <person name="Klein A.S."/>
            <person name="Badis Y."/>
            <person name="Brodie J."/>
            <person name="Cao Y."/>
            <person name="Collen J."/>
            <person name="Dittami S.M."/>
            <person name="Gachon C.M."/>
            <person name="Green B.R."/>
            <person name="Karpowicz S."/>
            <person name="Kim J.W."/>
            <person name="Kudahl U."/>
            <person name="Lin S."/>
            <person name="Michel G."/>
            <person name="Mittag M."/>
            <person name="Olson B.J."/>
            <person name="Pangilinan J."/>
            <person name="Peng Y."/>
            <person name="Qiu H."/>
            <person name="Shu S."/>
            <person name="Singer J.T."/>
            <person name="Smith A.G."/>
            <person name="Sprecher B.N."/>
            <person name="Wagner V."/>
            <person name="Wang W."/>
            <person name="Wang Z.-Y."/>
            <person name="Yan J."/>
            <person name="Yarish C."/>
            <person name="Zoeuner-Riek S."/>
            <person name="Zhuang Y."/>
            <person name="Zou Y."/>
            <person name="Lindquist E.A."/>
            <person name="Grimwood J."/>
            <person name="Barry K."/>
            <person name="Rokhsar D.S."/>
            <person name="Schmutz J."/>
            <person name="Stiller J.W."/>
            <person name="Grossman A.R."/>
            <person name="Prochnik S.E."/>
        </authorList>
    </citation>
    <scope>NUCLEOTIDE SEQUENCE [LARGE SCALE GENOMIC DNA]</scope>
    <source>
        <strain evidence="9">4086291</strain>
    </source>
</reference>
<feature type="transmembrane region" description="Helical" evidence="7">
    <location>
        <begin position="860"/>
        <end position="884"/>
    </location>
</feature>
<feature type="transmembrane region" description="Helical" evidence="7">
    <location>
        <begin position="827"/>
        <end position="848"/>
    </location>
</feature>
<dbReference type="Pfam" id="PF08022">
    <property type="entry name" value="FAD_binding_8"/>
    <property type="match status" value="1"/>
</dbReference>
<feature type="transmembrane region" description="Helical" evidence="7">
    <location>
        <begin position="929"/>
        <end position="950"/>
    </location>
</feature>
<name>A0A1X6NQK8_PORUM</name>
<feature type="compositionally biased region" description="Basic residues" evidence="6">
    <location>
        <begin position="98"/>
        <end position="108"/>
    </location>
</feature>
<gene>
    <name evidence="9" type="ORF">BU14_0641s0001</name>
</gene>
<feature type="domain" description="FAD-binding FR-type" evidence="8">
    <location>
        <begin position="351"/>
        <end position="489"/>
    </location>
</feature>
<keyword evidence="2 7" id="KW-0812">Transmembrane</keyword>
<dbReference type="SUPFAM" id="SSF63380">
    <property type="entry name" value="Riboflavin synthase domain-like"/>
    <property type="match status" value="1"/>
</dbReference>
<feature type="region of interest" description="Disordered" evidence="6">
    <location>
        <begin position="682"/>
        <end position="805"/>
    </location>
</feature>
<dbReference type="PANTHER" id="PTHR11972:SF153">
    <property type="entry name" value="SUPEROXIDE-GENERATING NADPH OXIDASE HEAVY CHAIN SUBUNIT A"/>
    <property type="match status" value="1"/>
</dbReference>
<evidence type="ECO:0000256" key="1">
    <source>
        <dbReference type="ARBA" id="ARBA00004141"/>
    </source>
</evidence>
<feature type="transmembrane region" description="Helical" evidence="7">
    <location>
        <begin position="278"/>
        <end position="296"/>
    </location>
</feature>
<feature type="region of interest" description="Disordered" evidence="6">
    <location>
        <begin position="442"/>
        <end position="476"/>
    </location>
</feature>
<keyword evidence="4" id="KW-0560">Oxidoreductase</keyword>
<sequence>MQPAGPADRPPGGLAGRLGRCAAAAGGCGADLAGGHPVAARAARAAARLHPSPPRRAAAAPPAVARGRRVRGGRAGATAAGAAAPPRASLPVAAGGARPRRPVRRRHGGGGTRSPAALPRPPPPPRAPSRPARRRFRRAILWLEAWLESNAFLLSTTVVFAFLNVAVFYSASTPEWRRRAGGPVATQWLFATSRGSAAVLTLNAAVTILLAARSLLTALRGTVLNLFLPLDAAMPTFHAVVGAASVAAAAVHTGAHFARFAATGAVEWRGGLNGTTSLFVTGVGLVAVLGGLAVVATPRLRQRHYERFYFVHVGLATLFFPLLFLHGVHRGVHVTYRYVGPAVLVYLADKAFRHHRTVRATVTVRPGNVGAVPGARGALRLRLPRLFPYTAGQYARICVPAISRTQWHPFTIASAPHEADMTFYIAESGDWTAALGRLLKGGGGDGGDGRDGGDGGDGDGRNAADDGGEAGGRGVDVRVRGPYGAPAQHWGQFEQIILIGGGVGATPFVAITKDIHHRLKAVEAHARTCAETAKAGLPPWFSAPPRGTAAAAGGGWGGPRWARDVTVPADSSEEESGSSADGLAPISRRKAGGAAASGGGASNADGGAHASDGTLQRLFDDTPPLSTSYIKVVGGGAAATAASATATASAAAAAASSSTADVGNVRSIAALLAASAADQSVDALHGGGGGALRRLRRRDDRRVGPARRGGGVTRRGDALVSVHSAAGSSGSSGSSSGSSRGGAGAVGGRAPAKVPALQLPTDASDDGAGDRPLDGGSVGIDTASVDSSGSDGEGDEDDVDDATDGRHSRPLRVVALQVLHSVLASMLLVWTVAIRYTLVAMALVLGGLDPATTGTGLYRYAGLTVADLGLSLVSAVVLTLSVLLEAHEIGPAYFSHWGSLVDCAILLPLSWVNVVVDVLYLAGRHGASLTWWWILNLALLWPALFAAYSFRLHRVIGSRVSLAERASSAGEAATRRVDFLWTAKTPADDSWLVSELLPLTMDEDKPLSSPLSTPATSVANASFRRGRSGSSGSWAQTWGGAKAPAGGSSVGAPQTPLAAAAATAAAPGAAAAAAAATERRARTGDGAVHLHRYLTRAPPAVEPWMADLTTVPLRTNYGRPDWARLFCDMADRTPSGSTVGIFFCGPPPMAAAVARAAAAAMRRSMAAGLCAGVLSAGALHGNGISSNLVLGRPCDGDGGCGGATVPDPSAASTAACVRVATGGGGTAAAAESAGEGRTAGGALARGSGSWRRWAWAPAPADGGGVPPPPSAAAAAAAAAHRAAAVVRQADADAAAAAAVAYGLNVRFCFRKEKFG</sequence>
<dbReference type="PRINTS" id="PR00466">
    <property type="entry name" value="GP91PHOX"/>
</dbReference>
<proteinExistence type="predicted"/>
<evidence type="ECO:0000256" key="4">
    <source>
        <dbReference type="ARBA" id="ARBA00023002"/>
    </source>
</evidence>
<feature type="transmembrane region" description="Helical" evidence="7">
    <location>
        <begin position="308"/>
        <end position="328"/>
    </location>
</feature>
<feature type="compositionally biased region" description="Acidic residues" evidence="6">
    <location>
        <begin position="792"/>
        <end position="802"/>
    </location>
</feature>
<dbReference type="InterPro" id="IPR000778">
    <property type="entry name" value="Cyt_b245_heavy_chain"/>
</dbReference>
<feature type="region of interest" description="Disordered" evidence="6">
    <location>
        <begin position="1022"/>
        <end position="1051"/>
    </location>
</feature>
<feature type="compositionally biased region" description="Low complexity" evidence="6">
    <location>
        <begin position="76"/>
        <end position="97"/>
    </location>
</feature>
<feature type="compositionally biased region" description="Pro residues" evidence="6">
    <location>
        <begin position="118"/>
        <end position="128"/>
    </location>
</feature>
<evidence type="ECO:0000256" key="3">
    <source>
        <dbReference type="ARBA" id="ARBA00022989"/>
    </source>
</evidence>
<feature type="transmembrane region" description="Helical" evidence="7">
    <location>
        <begin position="197"/>
        <end position="216"/>
    </location>
</feature>
<evidence type="ECO:0000313" key="10">
    <source>
        <dbReference type="Proteomes" id="UP000218209"/>
    </source>
</evidence>
<dbReference type="InterPro" id="IPR050369">
    <property type="entry name" value="RBOH/FRE"/>
</dbReference>
<dbReference type="PANTHER" id="PTHR11972">
    <property type="entry name" value="NADPH OXIDASE"/>
    <property type="match status" value="1"/>
</dbReference>
<dbReference type="PROSITE" id="PS51384">
    <property type="entry name" value="FAD_FR"/>
    <property type="match status" value="1"/>
</dbReference>
<dbReference type="Pfam" id="PF01794">
    <property type="entry name" value="Ferric_reduct"/>
    <property type="match status" value="1"/>
</dbReference>
<dbReference type="InterPro" id="IPR013112">
    <property type="entry name" value="FAD-bd_8"/>
</dbReference>
<feature type="compositionally biased region" description="Basic and acidic residues" evidence="6">
    <location>
        <begin position="447"/>
        <end position="464"/>
    </location>
</feature>
<protein>
    <recommendedName>
        <fullName evidence="8">FAD-binding FR-type domain-containing protein</fullName>
    </recommendedName>
</protein>
<dbReference type="EMBL" id="KV919193">
    <property type="protein sequence ID" value="OSX70888.1"/>
    <property type="molecule type" value="Genomic_DNA"/>
</dbReference>
<dbReference type="SUPFAM" id="SSF52343">
    <property type="entry name" value="Ferredoxin reductase-like, C-terminal NADP-linked domain"/>
    <property type="match status" value="1"/>
</dbReference>
<evidence type="ECO:0000256" key="6">
    <source>
        <dbReference type="SAM" id="MobiDB-lite"/>
    </source>
</evidence>
<dbReference type="InterPro" id="IPR017927">
    <property type="entry name" value="FAD-bd_FR_type"/>
</dbReference>
<organism evidence="9 10">
    <name type="scientific">Porphyra umbilicalis</name>
    <name type="common">Purple laver</name>
    <name type="synonym">Red alga</name>
    <dbReference type="NCBI Taxonomy" id="2786"/>
    <lineage>
        <taxon>Eukaryota</taxon>
        <taxon>Rhodophyta</taxon>
        <taxon>Bangiophyceae</taxon>
        <taxon>Bangiales</taxon>
        <taxon>Bangiaceae</taxon>
        <taxon>Porphyra</taxon>
    </lineage>
</organism>
<evidence type="ECO:0000256" key="5">
    <source>
        <dbReference type="ARBA" id="ARBA00023136"/>
    </source>
</evidence>
<feature type="transmembrane region" description="Helical" evidence="7">
    <location>
        <begin position="237"/>
        <end position="258"/>
    </location>
</feature>
<dbReference type="CDD" id="cd06186">
    <property type="entry name" value="NOX_Duox_like_FAD_NADP"/>
    <property type="match status" value="1"/>
</dbReference>
<evidence type="ECO:0000256" key="2">
    <source>
        <dbReference type="ARBA" id="ARBA00022692"/>
    </source>
</evidence>
<dbReference type="Gene3D" id="3.40.50.80">
    <property type="entry name" value="Nucleotide-binding domain of ferredoxin-NADP reductase (FNR) module"/>
    <property type="match status" value="2"/>
</dbReference>
<feature type="compositionally biased region" description="Low complexity" evidence="6">
    <location>
        <begin position="724"/>
        <end position="738"/>
    </location>
</feature>
<dbReference type="GO" id="GO:0016491">
    <property type="term" value="F:oxidoreductase activity"/>
    <property type="evidence" value="ECO:0007669"/>
    <property type="project" value="UniProtKB-KW"/>
</dbReference>
<dbReference type="InterPro" id="IPR013130">
    <property type="entry name" value="Fe3_Rdtase_TM_dom"/>
</dbReference>
<dbReference type="GO" id="GO:0005886">
    <property type="term" value="C:plasma membrane"/>
    <property type="evidence" value="ECO:0007669"/>
    <property type="project" value="TreeGrafter"/>
</dbReference>
<feature type="transmembrane region" description="Helical" evidence="7">
    <location>
        <begin position="904"/>
        <end position="922"/>
    </location>
</feature>
<dbReference type="InterPro" id="IPR017938">
    <property type="entry name" value="Riboflavin_synthase-like_b-brl"/>
</dbReference>
<evidence type="ECO:0000256" key="7">
    <source>
        <dbReference type="SAM" id="Phobius"/>
    </source>
</evidence>
<comment type="subcellular location">
    <subcellularLocation>
        <location evidence="1">Membrane</location>
        <topology evidence="1">Multi-pass membrane protein</topology>
    </subcellularLocation>
</comment>
<feature type="region of interest" description="Disordered" evidence="6">
    <location>
        <begin position="26"/>
        <end position="131"/>
    </location>
</feature>
<dbReference type="Proteomes" id="UP000218209">
    <property type="component" value="Unassembled WGS sequence"/>
</dbReference>
<feature type="region of interest" description="Disordered" evidence="6">
    <location>
        <begin position="548"/>
        <end position="619"/>
    </location>
</feature>
<evidence type="ECO:0000259" key="8">
    <source>
        <dbReference type="PROSITE" id="PS51384"/>
    </source>
</evidence>
<keyword evidence="3 7" id="KW-1133">Transmembrane helix</keyword>
<dbReference type="Gene3D" id="2.40.30.10">
    <property type="entry name" value="Translation factors"/>
    <property type="match status" value="1"/>
</dbReference>
<dbReference type="InterPro" id="IPR039261">
    <property type="entry name" value="FNR_nucleotide-bd"/>
</dbReference>